<reference evidence="1" key="1">
    <citation type="submission" date="2021-06" db="EMBL/GenBank/DDBJ databases">
        <authorList>
            <person name="Hodson N. C."/>
            <person name="Mongue J. A."/>
            <person name="Jaron S. K."/>
        </authorList>
    </citation>
    <scope>NUCLEOTIDE SEQUENCE</scope>
</reference>
<gene>
    <name evidence="1" type="ORF">AFUS01_LOCUS18097</name>
</gene>
<dbReference type="EMBL" id="CAJVCH010177320">
    <property type="protein sequence ID" value="CAG7729380.1"/>
    <property type="molecule type" value="Genomic_DNA"/>
</dbReference>
<keyword evidence="2" id="KW-1185">Reference proteome</keyword>
<name>A0A8J2P2D7_9HEXA</name>
<protein>
    <submittedName>
        <fullName evidence="1">Uncharacterized protein</fullName>
    </submittedName>
</protein>
<accession>A0A8J2P2D7</accession>
<dbReference type="Proteomes" id="UP000708208">
    <property type="component" value="Unassembled WGS sequence"/>
</dbReference>
<proteinExistence type="predicted"/>
<comment type="caution">
    <text evidence="1">The sequence shown here is derived from an EMBL/GenBank/DDBJ whole genome shotgun (WGS) entry which is preliminary data.</text>
</comment>
<dbReference type="AlphaFoldDB" id="A0A8J2P2D7"/>
<organism evidence="1 2">
    <name type="scientific">Allacma fusca</name>
    <dbReference type="NCBI Taxonomy" id="39272"/>
    <lineage>
        <taxon>Eukaryota</taxon>
        <taxon>Metazoa</taxon>
        <taxon>Ecdysozoa</taxon>
        <taxon>Arthropoda</taxon>
        <taxon>Hexapoda</taxon>
        <taxon>Collembola</taxon>
        <taxon>Symphypleona</taxon>
        <taxon>Sminthuridae</taxon>
        <taxon>Allacma</taxon>
    </lineage>
</organism>
<evidence type="ECO:0000313" key="1">
    <source>
        <dbReference type="EMBL" id="CAG7729380.1"/>
    </source>
</evidence>
<sequence length="99" mass="10976">MSRSESGENVSLVLRIKHYNLQIIYLHVISEKENSLWDSLQHHETWHLNGILFVFLAGQVTEVAEDSVVETDEEGVVGVDEDVLIAGAEAAVVEGCEDL</sequence>
<evidence type="ECO:0000313" key="2">
    <source>
        <dbReference type="Proteomes" id="UP000708208"/>
    </source>
</evidence>